<dbReference type="Pfam" id="PF13480">
    <property type="entry name" value="Acetyltransf_6"/>
    <property type="match status" value="1"/>
</dbReference>
<evidence type="ECO:0000313" key="3">
    <source>
        <dbReference type="Proteomes" id="UP000676996"/>
    </source>
</evidence>
<accession>A0A8T4IF87</accession>
<dbReference type="InterPro" id="IPR016181">
    <property type="entry name" value="Acyl_CoA_acyltransferase"/>
</dbReference>
<dbReference type="EMBL" id="JAGRQC010000004">
    <property type="protein sequence ID" value="MBR0553678.1"/>
    <property type="molecule type" value="Genomic_DNA"/>
</dbReference>
<feature type="domain" description="BioF2-like acetyltransferase" evidence="1">
    <location>
        <begin position="84"/>
        <end position="230"/>
    </location>
</feature>
<dbReference type="InterPro" id="IPR038740">
    <property type="entry name" value="BioF2-like_GNAT_dom"/>
</dbReference>
<organism evidence="2 3">
    <name type="scientific">Stakelama marina</name>
    <dbReference type="NCBI Taxonomy" id="2826939"/>
    <lineage>
        <taxon>Bacteria</taxon>
        <taxon>Pseudomonadati</taxon>
        <taxon>Pseudomonadota</taxon>
        <taxon>Alphaproteobacteria</taxon>
        <taxon>Sphingomonadales</taxon>
        <taxon>Sphingomonadaceae</taxon>
        <taxon>Stakelama</taxon>
    </lineage>
</organism>
<evidence type="ECO:0000259" key="1">
    <source>
        <dbReference type="Pfam" id="PF13480"/>
    </source>
</evidence>
<gene>
    <name evidence="2" type="ORF">J7S20_14300</name>
</gene>
<dbReference type="Proteomes" id="UP000676996">
    <property type="component" value="Unassembled WGS sequence"/>
</dbReference>
<proteinExistence type="predicted"/>
<protein>
    <submittedName>
        <fullName evidence="2">GNAT family N-acetyltransferase</fullName>
    </submittedName>
</protein>
<keyword evidence="3" id="KW-1185">Reference proteome</keyword>
<evidence type="ECO:0000313" key="2">
    <source>
        <dbReference type="EMBL" id="MBR0553678.1"/>
    </source>
</evidence>
<dbReference type="Gene3D" id="3.40.630.30">
    <property type="match status" value="1"/>
</dbReference>
<reference evidence="2" key="1">
    <citation type="submission" date="2021-04" db="EMBL/GenBank/DDBJ databases">
        <title>Ouciella asimina sp. nov., isolated from the surface seawater in the hydrothermal field of Okinawa Trough.</title>
        <authorList>
            <person name="Shuang W."/>
        </authorList>
    </citation>
    <scope>NUCLEOTIDE SEQUENCE</scope>
    <source>
        <strain evidence="2">LXI357</strain>
    </source>
</reference>
<comment type="caution">
    <text evidence="2">The sequence shown here is derived from an EMBL/GenBank/DDBJ whole genome shotgun (WGS) entry which is preliminary data.</text>
</comment>
<dbReference type="AlphaFoldDB" id="A0A8T4IF87"/>
<name>A0A8T4IF87_9SPHN</name>
<sequence length="287" mass="31358">MTVPRWLVRVPLSLEQALSGRVPQLPSLPPGADGYVVTSLPANQMPALVAAAEGKLVFVRQRYSRYFADLSAGFDAWFAQLSGNARSQLKRKRKKLAAASGGALHIERFRTPDELERFHGVARGISRRTYQERLLDAGLPEDAEFLHDMARMGAADEVRAWLLHIGDMPAAYLYCPVHGRDVIYEYVGHDPACNALSPGAVLQLEAIRDLCAEGRFARFDFTEGEGQHKRQMASGGVDCVDLLLLRPSLTNRVALAALGAFDAGVAGAKALVERLGLQKAVARIRRG</sequence>
<dbReference type="SUPFAM" id="SSF55729">
    <property type="entry name" value="Acyl-CoA N-acyltransferases (Nat)"/>
    <property type="match status" value="1"/>
</dbReference>